<accession>A0A0V0HQD8</accession>
<protein>
    <submittedName>
        <fullName evidence="1">Putative ovule protein</fullName>
    </submittedName>
</protein>
<dbReference type="EMBL" id="GEDG01016937">
    <property type="protein sequence ID" value="JAP22112.1"/>
    <property type="molecule type" value="Transcribed_RNA"/>
</dbReference>
<name>A0A0V0HQD8_SOLCH</name>
<organism evidence="1">
    <name type="scientific">Solanum chacoense</name>
    <name type="common">Chaco potato</name>
    <dbReference type="NCBI Taxonomy" id="4108"/>
    <lineage>
        <taxon>Eukaryota</taxon>
        <taxon>Viridiplantae</taxon>
        <taxon>Streptophyta</taxon>
        <taxon>Embryophyta</taxon>
        <taxon>Tracheophyta</taxon>
        <taxon>Spermatophyta</taxon>
        <taxon>Magnoliopsida</taxon>
        <taxon>eudicotyledons</taxon>
        <taxon>Gunneridae</taxon>
        <taxon>Pentapetalae</taxon>
        <taxon>asterids</taxon>
        <taxon>lamiids</taxon>
        <taxon>Solanales</taxon>
        <taxon>Solanaceae</taxon>
        <taxon>Solanoideae</taxon>
        <taxon>Solaneae</taxon>
        <taxon>Solanum</taxon>
    </lineage>
</organism>
<evidence type="ECO:0000313" key="1">
    <source>
        <dbReference type="EMBL" id="JAP22112.1"/>
    </source>
</evidence>
<reference evidence="1" key="1">
    <citation type="submission" date="2015-12" db="EMBL/GenBank/DDBJ databases">
        <title>Gene expression during late stages of embryo sac development: a critical building block for successful pollen-pistil interactions.</title>
        <authorList>
            <person name="Liu Y."/>
            <person name="Joly V."/>
            <person name="Sabar M."/>
            <person name="Matton D.P."/>
        </authorList>
    </citation>
    <scope>NUCLEOTIDE SEQUENCE</scope>
</reference>
<proteinExistence type="predicted"/>
<dbReference type="AlphaFoldDB" id="A0A0V0HQD8"/>
<sequence>MSATRTKLLAIYGASPQRGHASSKHNFKLPWQLAWPRIGSSSRTLRVAPEESYPNVLTLKIFIKTLGSPPLTLDSKHIKT</sequence>